<comment type="cofactor">
    <cofactor evidence="1">
        <name>Mg(2+)</name>
        <dbReference type="ChEBI" id="CHEBI:18420"/>
    </cofactor>
</comment>
<feature type="non-terminal residue" evidence="5">
    <location>
        <position position="202"/>
    </location>
</feature>
<dbReference type="GO" id="GO:0016052">
    <property type="term" value="P:carbohydrate catabolic process"/>
    <property type="evidence" value="ECO:0007669"/>
    <property type="project" value="TreeGrafter"/>
</dbReference>
<evidence type="ECO:0000313" key="5">
    <source>
        <dbReference type="EMBL" id="GAI04523.1"/>
    </source>
</evidence>
<proteinExistence type="predicted"/>
<sequence>WRGIICHAIAAIDIALWDIAGNYYSQPVYQLLGGAFHKKLRAYASTLFGPNGKSTYEIAKRWVDKGFTAVKFGWAPMGQSEKLDLELVKEARRGVGDNNDLIIDAGCCWDTSTAIKRAEQFRHYNVLFLEEPLNRENLEGYRKLTSVARIPIAAGEGESGRFAWQNFIEQSGIDIAQIDLESNGITDAVRIADMAEDRSIRE</sequence>
<dbReference type="InterPro" id="IPR029065">
    <property type="entry name" value="Enolase_C-like"/>
</dbReference>
<dbReference type="Gene3D" id="3.20.20.120">
    <property type="entry name" value="Enolase-like C-terminal domain"/>
    <property type="match status" value="1"/>
</dbReference>
<evidence type="ECO:0000256" key="3">
    <source>
        <dbReference type="ARBA" id="ARBA00022842"/>
    </source>
</evidence>
<feature type="non-terminal residue" evidence="5">
    <location>
        <position position="1"/>
    </location>
</feature>
<dbReference type="PANTHER" id="PTHR13794">
    <property type="entry name" value="ENOLASE SUPERFAMILY, MANDELATE RACEMASE"/>
    <property type="match status" value="1"/>
</dbReference>
<dbReference type="GO" id="GO:0016836">
    <property type="term" value="F:hydro-lyase activity"/>
    <property type="evidence" value="ECO:0007669"/>
    <property type="project" value="TreeGrafter"/>
</dbReference>
<dbReference type="Gene3D" id="3.30.390.10">
    <property type="entry name" value="Enolase-like, N-terminal domain"/>
    <property type="match status" value="1"/>
</dbReference>
<dbReference type="InterPro" id="IPR013341">
    <property type="entry name" value="Mandelate_racemase_N_dom"/>
</dbReference>
<dbReference type="PANTHER" id="PTHR13794:SF58">
    <property type="entry name" value="MITOCHONDRIAL ENOLASE SUPERFAMILY MEMBER 1"/>
    <property type="match status" value="1"/>
</dbReference>
<dbReference type="InterPro" id="IPR013342">
    <property type="entry name" value="Mandelate_racemase_C"/>
</dbReference>
<evidence type="ECO:0000259" key="4">
    <source>
        <dbReference type="SMART" id="SM00922"/>
    </source>
</evidence>
<accession>X1KD03</accession>
<dbReference type="Pfam" id="PF02746">
    <property type="entry name" value="MR_MLE_N"/>
    <property type="match status" value="1"/>
</dbReference>
<name>X1KD03_9ZZZZ</name>
<reference evidence="5" key="1">
    <citation type="journal article" date="2014" name="Front. Microbiol.">
        <title>High frequency of phylogenetically diverse reductive dehalogenase-homologous genes in deep subseafloor sedimentary metagenomes.</title>
        <authorList>
            <person name="Kawai M."/>
            <person name="Futagami T."/>
            <person name="Toyoda A."/>
            <person name="Takaki Y."/>
            <person name="Nishi S."/>
            <person name="Hori S."/>
            <person name="Arai W."/>
            <person name="Tsubouchi T."/>
            <person name="Morono Y."/>
            <person name="Uchiyama I."/>
            <person name="Ito T."/>
            <person name="Fujiyama A."/>
            <person name="Inagaki F."/>
            <person name="Takami H."/>
        </authorList>
    </citation>
    <scope>NUCLEOTIDE SEQUENCE</scope>
    <source>
        <strain evidence="5">Expedition CK06-06</strain>
    </source>
</reference>
<dbReference type="SUPFAM" id="SSF51604">
    <property type="entry name" value="Enolase C-terminal domain-like"/>
    <property type="match status" value="1"/>
</dbReference>
<keyword evidence="3" id="KW-0460">Magnesium</keyword>
<dbReference type="Pfam" id="PF13378">
    <property type="entry name" value="MR_MLE_C"/>
    <property type="match status" value="1"/>
</dbReference>
<dbReference type="EMBL" id="BARV01012501">
    <property type="protein sequence ID" value="GAI04523.1"/>
    <property type="molecule type" value="Genomic_DNA"/>
</dbReference>
<feature type="domain" description="Mandelate racemase/muconate lactonizing enzyme C-terminal" evidence="4">
    <location>
        <begin position="52"/>
        <end position="151"/>
    </location>
</feature>
<dbReference type="AlphaFoldDB" id="X1KD03"/>
<dbReference type="CDD" id="cd03316">
    <property type="entry name" value="MR_like"/>
    <property type="match status" value="1"/>
</dbReference>
<dbReference type="InterPro" id="IPR036849">
    <property type="entry name" value="Enolase-like_C_sf"/>
</dbReference>
<dbReference type="InterPro" id="IPR029017">
    <property type="entry name" value="Enolase-like_N"/>
</dbReference>
<evidence type="ECO:0000256" key="1">
    <source>
        <dbReference type="ARBA" id="ARBA00001946"/>
    </source>
</evidence>
<organism evidence="5">
    <name type="scientific">marine sediment metagenome</name>
    <dbReference type="NCBI Taxonomy" id="412755"/>
    <lineage>
        <taxon>unclassified sequences</taxon>
        <taxon>metagenomes</taxon>
        <taxon>ecological metagenomes</taxon>
    </lineage>
</organism>
<gene>
    <name evidence="5" type="ORF">S06H3_23120</name>
</gene>
<dbReference type="SMART" id="SM00922">
    <property type="entry name" value="MR_MLE"/>
    <property type="match status" value="1"/>
</dbReference>
<dbReference type="GO" id="GO:0000287">
    <property type="term" value="F:magnesium ion binding"/>
    <property type="evidence" value="ECO:0007669"/>
    <property type="project" value="TreeGrafter"/>
</dbReference>
<evidence type="ECO:0000256" key="2">
    <source>
        <dbReference type="ARBA" id="ARBA00022723"/>
    </source>
</evidence>
<protein>
    <recommendedName>
        <fullName evidence="4">Mandelate racemase/muconate lactonizing enzyme C-terminal domain-containing protein</fullName>
    </recommendedName>
</protein>
<dbReference type="InterPro" id="IPR046945">
    <property type="entry name" value="RHMD-like"/>
</dbReference>
<comment type="caution">
    <text evidence="5">The sequence shown here is derived from an EMBL/GenBank/DDBJ whole genome shotgun (WGS) entry which is preliminary data.</text>
</comment>
<keyword evidence="2" id="KW-0479">Metal-binding</keyword>
<dbReference type="SFLD" id="SFLDS00001">
    <property type="entry name" value="Enolase"/>
    <property type="match status" value="1"/>
</dbReference>